<dbReference type="OrthoDB" id="4357141at2759"/>
<organism evidence="1 2">
    <name type="scientific">Paraphaeosphaeria sporulosa</name>
    <dbReference type="NCBI Taxonomy" id="1460663"/>
    <lineage>
        <taxon>Eukaryota</taxon>
        <taxon>Fungi</taxon>
        <taxon>Dikarya</taxon>
        <taxon>Ascomycota</taxon>
        <taxon>Pezizomycotina</taxon>
        <taxon>Dothideomycetes</taxon>
        <taxon>Pleosporomycetidae</taxon>
        <taxon>Pleosporales</taxon>
        <taxon>Massarineae</taxon>
        <taxon>Didymosphaeriaceae</taxon>
        <taxon>Paraphaeosphaeria</taxon>
    </lineage>
</organism>
<gene>
    <name evidence="1" type="ORF">CC84DRAFT_1060972</name>
</gene>
<keyword evidence="2" id="KW-1185">Reference proteome</keyword>
<feature type="non-terminal residue" evidence="1">
    <location>
        <position position="1"/>
    </location>
</feature>
<protein>
    <submittedName>
        <fullName evidence="1">Uncharacterized protein</fullName>
    </submittedName>
</protein>
<dbReference type="AlphaFoldDB" id="A0A177C1P3"/>
<sequence length="76" mass="8680">KTPITPVTMEGLTSLHKLIQRDAHALSNELGKLRLRSHLDKEAKVRRSTRSVVLGKAKVMSYEDLEEARQKRAEKE</sequence>
<dbReference type="Proteomes" id="UP000077069">
    <property type="component" value="Unassembled WGS sequence"/>
</dbReference>
<dbReference type="EMBL" id="KV441557">
    <property type="protein sequence ID" value="OAG01415.1"/>
    <property type="molecule type" value="Genomic_DNA"/>
</dbReference>
<reference evidence="1 2" key="1">
    <citation type="submission" date="2016-05" db="EMBL/GenBank/DDBJ databases">
        <title>Comparative analysis of secretome profiles of manganese(II)-oxidizing ascomycete fungi.</title>
        <authorList>
            <consortium name="DOE Joint Genome Institute"/>
            <person name="Zeiner C.A."/>
            <person name="Purvine S.O."/>
            <person name="Zink E.M."/>
            <person name="Wu S."/>
            <person name="Pasa-Tolic L."/>
            <person name="Chaput D.L."/>
            <person name="Haridas S."/>
            <person name="Grigoriev I.V."/>
            <person name="Santelli C.M."/>
            <person name="Hansel C.M."/>
        </authorList>
    </citation>
    <scope>NUCLEOTIDE SEQUENCE [LARGE SCALE GENOMIC DNA]</scope>
    <source>
        <strain evidence="1 2">AP3s5-JAC2a</strain>
    </source>
</reference>
<dbReference type="STRING" id="1460663.A0A177C1P3"/>
<proteinExistence type="predicted"/>
<feature type="non-terminal residue" evidence="1">
    <location>
        <position position="76"/>
    </location>
</feature>
<evidence type="ECO:0000313" key="2">
    <source>
        <dbReference type="Proteomes" id="UP000077069"/>
    </source>
</evidence>
<dbReference type="RefSeq" id="XP_018031780.1">
    <property type="nucleotide sequence ID" value="XM_018173581.1"/>
</dbReference>
<dbReference type="GeneID" id="28757067"/>
<dbReference type="InParanoid" id="A0A177C1P3"/>
<evidence type="ECO:0000313" key="1">
    <source>
        <dbReference type="EMBL" id="OAG01415.1"/>
    </source>
</evidence>
<accession>A0A177C1P3</accession>
<name>A0A177C1P3_9PLEO</name>